<feature type="region of interest" description="Disordered" evidence="1">
    <location>
        <begin position="95"/>
        <end position="121"/>
    </location>
</feature>
<feature type="region of interest" description="Disordered" evidence="1">
    <location>
        <begin position="296"/>
        <end position="315"/>
    </location>
</feature>
<reference evidence="2 3" key="1">
    <citation type="submission" date="2018-11" db="EMBL/GenBank/DDBJ databases">
        <title>Sequencing the genomes of 1000 actinobacteria strains.</title>
        <authorList>
            <person name="Klenk H.-P."/>
        </authorList>
    </citation>
    <scope>NUCLEOTIDE SEQUENCE [LARGE SCALE GENOMIC DNA]</scope>
    <source>
        <strain evidence="2 3">DSM 44348</strain>
    </source>
</reference>
<keyword evidence="3" id="KW-1185">Reference proteome</keyword>
<feature type="compositionally biased region" description="Basic and acidic residues" evidence="1">
    <location>
        <begin position="106"/>
        <end position="118"/>
    </location>
</feature>
<comment type="caution">
    <text evidence="2">The sequence shown here is derived from an EMBL/GenBank/DDBJ whole genome shotgun (WGS) entry which is preliminary data.</text>
</comment>
<protein>
    <submittedName>
        <fullName evidence="2">Uncharacterized protein</fullName>
    </submittedName>
</protein>
<accession>A0A3N2G8D9</accession>
<sequence length="438" mass="45720">MRAAVLTPMPGVEVRTPARGCASSISSTSVATWLRCWSTVFRLSASRGRTVSAAVVPGTVTVCSSSAVQMSATSFSPMRGCVSGGDGGDLAAAADAGRSAAAGQDLQHRPVGDARPENAFEGGVDAGEQAADAVAQPGGFTGQVVVEPDQHLQLGQGLVTGVDLAQGVGQAAGGVGDDERVPGVGLGGARVEIGDAPHRQARQVGHLVPAGAGDRDRQRTNRGRLIDHDQQRPILGERVEQRPQLGFGVGQRPVVQPLPSRIQADGVMVAFADIQTEEHAITAGHAQCLSSVAGGHRSGHRWPAPTLRRDLPQGRPCPYSAVPRCHQARRHHPRIMTSTGGISHTEPGDHSSLIRNHEKGNGGRRASAPARRQAVSVCRRRIRLSSAGSLPVVAAMWLISARRVSATARRAEGRRRGLTTLLAGLSPGLMSPSSSAWR</sequence>
<evidence type="ECO:0000313" key="3">
    <source>
        <dbReference type="Proteomes" id="UP000274843"/>
    </source>
</evidence>
<dbReference type="EMBL" id="RKHY01000002">
    <property type="protein sequence ID" value="ROS32145.1"/>
    <property type="molecule type" value="Genomic_DNA"/>
</dbReference>
<dbReference type="Proteomes" id="UP000274843">
    <property type="component" value="Unassembled WGS sequence"/>
</dbReference>
<dbReference type="AlphaFoldDB" id="A0A3N2G8D9"/>
<name>A0A3N2G8D9_9PSEU</name>
<proteinExistence type="predicted"/>
<evidence type="ECO:0000313" key="2">
    <source>
        <dbReference type="EMBL" id="ROS32145.1"/>
    </source>
</evidence>
<evidence type="ECO:0000256" key="1">
    <source>
        <dbReference type="SAM" id="MobiDB-lite"/>
    </source>
</evidence>
<gene>
    <name evidence="2" type="ORF">EDD35_7902</name>
</gene>
<organism evidence="2 3">
    <name type="scientific">Amycolatopsis thermoflava</name>
    <dbReference type="NCBI Taxonomy" id="84480"/>
    <lineage>
        <taxon>Bacteria</taxon>
        <taxon>Bacillati</taxon>
        <taxon>Actinomycetota</taxon>
        <taxon>Actinomycetes</taxon>
        <taxon>Pseudonocardiales</taxon>
        <taxon>Pseudonocardiaceae</taxon>
        <taxon>Amycolatopsis</taxon>
        <taxon>Amycolatopsis methanolica group</taxon>
    </lineage>
</organism>